<dbReference type="KEGG" id="tvi:Thivi_4499"/>
<dbReference type="InterPro" id="IPR012341">
    <property type="entry name" value="6hp_glycosidase-like_sf"/>
</dbReference>
<name>I3YH27_THIV6</name>
<dbReference type="Gene3D" id="2.60.120.260">
    <property type="entry name" value="Galactose-binding domain-like"/>
    <property type="match status" value="1"/>
</dbReference>
<reference evidence="2 3" key="1">
    <citation type="submission" date="2012-06" db="EMBL/GenBank/DDBJ databases">
        <title>Complete sequence of Thiocystis violascens DSM 198.</title>
        <authorList>
            <consortium name="US DOE Joint Genome Institute"/>
            <person name="Lucas S."/>
            <person name="Han J."/>
            <person name="Lapidus A."/>
            <person name="Cheng J.-F."/>
            <person name="Goodwin L."/>
            <person name="Pitluck S."/>
            <person name="Peters L."/>
            <person name="Ovchinnikova G."/>
            <person name="Teshima H."/>
            <person name="Detter J.C."/>
            <person name="Han C."/>
            <person name="Tapia R."/>
            <person name="Land M."/>
            <person name="Hauser L."/>
            <person name="Kyrpides N."/>
            <person name="Ivanova N."/>
            <person name="Pagani I."/>
            <person name="Vogl K."/>
            <person name="Liu Z."/>
            <person name="Frigaard N.-U."/>
            <person name="Bryant D."/>
            <person name="Woyke T."/>
        </authorList>
    </citation>
    <scope>NUCLEOTIDE SEQUENCE [LARGE SCALE GENOMIC DNA]</scope>
    <source>
        <strain evidence="3">ATCC 17096 / DSM 198 / 6111</strain>
    </source>
</reference>
<gene>
    <name evidence="2" type="ordered locus">Thivi_4499</name>
</gene>
<dbReference type="PROSITE" id="PS50022">
    <property type="entry name" value="FA58C_3"/>
    <property type="match status" value="1"/>
</dbReference>
<dbReference type="STRING" id="765911.Thivi_4499"/>
<dbReference type="GO" id="GO:0005975">
    <property type="term" value="P:carbohydrate metabolic process"/>
    <property type="evidence" value="ECO:0007669"/>
    <property type="project" value="InterPro"/>
</dbReference>
<organism evidence="2 3">
    <name type="scientific">Thiocystis violascens (strain ATCC 17096 / DSM 198 / 6111)</name>
    <name type="common">Chromatium violascens</name>
    <dbReference type="NCBI Taxonomy" id="765911"/>
    <lineage>
        <taxon>Bacteria</taxon>
        <taxon>Pseudomonadati</taxon>
        <taxon>Pseudomonadota</taxon>
        <taxon>Gammaproteobacteria</taxon>
        <taxon>Chromatiales</taxon>
        <taxon>Chromatiaceae</taxon>
        <taxon>Thiocystis</taxon>
    </lineage>
</organism>
<accession>I3YH27</accession>
<dbReference type="Gene3D" id="1.50.10.10">
    <property type="match status" value="1"/>
</dbReference>
<dbReference type="OrthoDB" id="9763537at2"/>
<keyword evidence="3" id="KW-1185">Reference proteome</keyword>
<dbReference type="EMBL" id="CP003154">
    <property type="protein sequence ID" value="AFL76295.1"/>
    <property type="molecule type" value="Genomic_DNA"/>
</dbReference>
<sequence>MQILTLDDFADLSDWSPVASGQARLELLPDVAPSGQAMCLEFDFGAGGGFVVARRGLPLILPESYAFVLEVRASAPANAFEFKLVDPSGANVWRFRDESFAFETDWRTLRIPGSAIDFGWGPAGGGVAREVGAIEIVVAAGPGGAGRLWIADLRLEDRTPAEMPLIHASGAQPDHAAACVLDGCPDTCWRADRLPAWVDLDFREERDYGGLILHWDSIQARCFQVMASDDGASWRALYAAPRAAGAQNPVYLPGGCSRFLRLALDEGEDDRVPGLVSIAVQPESFARSVNDFFHRLAADAPRGRYPRWLSREQSYWTPVDVPDGAVPALFNEEGMIEILRAGFSIEPCLVVDGALVTWADCALRQGLARPPLPIPESIWTWGDASSVSGIDLGLTVTACATGAPGRIWIYLRYRVENRGTRRHAIAIHAVLRPFQVSPSWQGWRDIGGVSPIQEIAERDGAVWVNGRLALVPLTAPTAFGAAAFDEGTIGDALAAGGLPVATAVSDPFGYASGALGFDVALEPGAVGEVYLAAPLEPMQGPLATSDPRDSLPAGVTGPDQFALALEQWSRVVGAVEFKLPALVQEYLDTCKGSLAHILINRDGPAFQPGPRRYTRSWIRDGAGMAAALLRLGRHQEAEAFIRWYAPYQAPDGNVPCCVDKDGADWLPEHDSHGQLIFAVADYYRFTGDRRLVEDLWPAVRKAVGYLEHLRAQRLTDDYRSGDRRACYGLLTESVSHEGYLAHPVHSYWDDFWALRGLKDAVELATLMREGVEADRLARLRDDFRATLHDSILRTMDTRGIDFLPGSVEWADPDPTATANALTLIDETHHLPAVALHRSFDLFMERFRAMHGEHPVPWTNYTPYEIRIVGALVRLGRRDDAHELARFFLAERRPPVWNQWPEIAWHDSRAPGHHGDLPHAWIGSEYCLAFRDMFAYERESDQSLVVGAGIPSAWLDAGEVSVKGLPTWYGKLDLALWRTAEGRIAVRLGGDLRLPPGGIRLAPPVSGPVREARVNGVPSGDFTADEVRIAALPAEVAVS</sequence>
<dbReference type="Proteomes" id="UP000006062">
    <property type="component" value="Chromosome"/>
</dbReference>
<dbReference type="HOGENOM" id="CLU_292712_0_0_6"/>
<evidence type="ECO:0000313" key="2">
    <source>
        <dbReference type="EMBL" id="AFL76295.1"/>
    </source>
</evidence>
<dbReference type="InterPro" id="IPR008928">
    <property type="entry name" value="6-hairpin_glycosidase_sf"/>
</dbReference>
<feature type="domain" description="F5/8 type C" evidence="1">
    <location>
        <begin position="148"/>
        <end position="237"/>
    </location>
</feature>
<protein>
    <recommendedName>
        <fullName evidence="1">F5/8 type C domain-containing protein</fullName>
    </recommendedName>
</protein>
<proteinExistence type="predicted"/>
<evidence type="ECO:0000259" key="1">
    <source>
        <dbReference type="PROSITE" id="PS50022"/>
    </source>
</evidence>
<dbReference type="RefSeq" id="WP_014780669.1">
    <property type="nucleotide sequence ID" value="NC_018012.1"/>
</dbReference>
<dbReference type="SUPFAM" id="SSF48208">
    <property type="entry name" value="Six-hairpin glycosidases"/>
    <property type="match status" value="1"/>
</dbReference>
<evidence type="ECO:0000313" key="3">
    <source>
        <dbReference type="Proteomes" id="UP000006062"/>
    </source>
</evidence>
<dbReference type="InterPro" id="IPR000421">
    <property type="entry name" value="FA58C"/>
</dbReference>
<dbReference type="AlphaFoldDB" id="I3YH27"/>
<dbReference type="SUPFAM" id="SSF49785">
    <property type="entry name" value="Galactose-binding domain-like"/>
    <property type="match status" value="2"/>
</dbReference>
<dbReference type="InterPro" id="IPR008979">
    <property type="entry name" value="Galactose-bd-like_sf"/>
</dbReference>
<dbReference type="eggNOG" id="COG3387">
    <property type="taxonomic scope" value="Bacteria"/>
</dbReference>